<dbReference type="AlphaFoldDB" id="A0AAN5D418"/>
<reference evidence="3" key="1">
    <citation type="submission" date="2022-10" db="EMBL/GenBank/DDBJ databases">
        <title>Genome assembly of Pristionchus species.</title>
        <authorList>
            <person name="Yoshida K."/>
            <person name="Sommer R.J."/>
        </authorList>
    </citation>
    <scope>NUCLEOTIDE SEQUENCE [LARGE SCALE GENOMIC DNA]</scope>
    <source>
        <strain evidence="3">RS5460</strain>
    </source>
</reference>
<dbReference type="EMBL" id="BTRK01000005">
    <property type="protein sequence ID" value="GMR55685.1"/>
    <property type="molecule type" value="Genomic_DNA"/>
</dbReference>
<sequence length="75" mass="8438">MMLDEMERSVHDSLCVVSRVLESGRLVLAAVQSRQPSTSTSSPSPLLCHLANSWRWPNSRKPFSSSRRLSQPMQP</sequence>
<protein>
    <submittedName>
        <fullName evidence="2">Uncharacterized protein</fullName>
    </submittedName>
</protein>
<accession>A0AAN5D418</accession>
<keyword evidence="3" id="KW-1185">Reference proteome</keyword>
<organism evidence="2 3">
    <name type="scientific">Pristionchus mayeri</name>
    <dbReference type="NCBI Taxonomy" id="1317129"/>
    <lineage>
        <taxon>Eukaryota</taxon>
        <taxon>Metazoa</taxon>
        <taxon>Ecdysozoa</taxon>
        <taxon>Nematoda</taxon>
        <taxon>Chromadorea</taxon>
        <taxon>Rhabditida</taxon>
        <taxon>Rhabditina</taxon>
        <taxon>Diplogasteromorpha</taxon>
        <taxon>Diplogasteroidea</taxon>
        <taxon>Neodiplogasteridae</taxon>
        <taxon>Pristionchus</taxon>
    </lineage>
</organism>
<feature type="compositionally biased region" description="Polar residues" evidence="1">
    <location>
        <begin position="61"/>
        <end position="75"/>
    </location>
</feature>
<dbReference type="Proteomes" id="UP001328107">
    <property type="component" value="Unassembled WGS sequence"/>
</dbReference>
<evidence type="ECO:0000256" key="1">
    <source>
        <dbReference type="SAM" id="MobiDB-lite"/>
    </source>
</evidence>
<feature type="region of interest" description="Disordered" evidence="1">
    <location>
        <begin position="56"/>
        <end position="75"/>
    </location>
</feature>
<gene>
    <name evidence="2" type="ORF">PMAYCL1PPCAC_25880</name>
</gene>
<proteinExistence type="predicted"/>
<comment type="caution">
    <text evidence="2">The sequence shown here is derived from an EMBL/GenBank/DDBJ whole genome shotgun (WGS) entry which is preliminary data.</text>
</comment>
<name>A0AAN5D418_9BILA</name>
<feature type="non-terminal residue" evidence="2">
    <location>
        <position position="75"/>
    </location>
</feature>
<evidence type="ECO:0000313" key="3">
    <source>
        <dbReference type="Proteomes" id="UP001328107"/>
    </source>
</evidence>
<evidence type="ECO:0000313" key="2">
    <source>
        <dbReference type="EMBL" id="GMR55685.1"/>
    </source>
</evidence>